<dbReference type="InterPro" id="IPR011063">
    <property type="entry name" value="TilS/TtcA_N"/>
</dbReference>
<dbReference type="EMBL" id="DVLY01000179">
    <property type="protein sequence ID" value="HIT98572.1"/>
    <property type="molecule type" value="Genomic_DNA"/>
</dbReference>
<evidence type="ECO:0000256" key="2">
    <source>
        <dbReference type="ARBA" id="ARBA00022490"/>
    </source>
</evidence>
<evidence type="ECO:0000256" key="7">
    <source>
        <dbReference type="ARBA" id="ARBA00048539"/>
    </source>
</evidence>
<comment type="similarity">
    <text evidence="8">Belongs to the tRNA(Ile)-lysidine synthase family.</text>
</comment>
<keyword evidence="6 8" id="KW-0067">ATP-binding</keyword>
<dbReference type="SUPFAM" id="SSF56037">
    <property type="entry name" value="PheT/TilS domain"/>
    <property type="match status" value="1"/>
</dbReference>
<feature type="binding site" evidence="8">
    <location>
        <begin position="31"/>
        <end position="36"/>
    </location>
    <ligand>
        <name>ATP</name>
        <dbReference type="ChEBI" id="CHEBI:30616"/>
    </ligand>
</feature>
<dbReference type="SUPFAM" id="SSF52402">
    <property type="entry name" value="Adenine nucleotide alpha hydrolases-like"/>
    <property type="match status" value="1"/>
</dbReference>
<dbReference type="Pfam" id="PF11734">
    <property type="entry name" value="TilS_C"/>
    <property type="match status" value="1"/>
</dbReference>
<dbReference type="GO" id="GO:0005524">
    <property type="term" value="F:ATP binding"/>
    <property type="evidence" value="ECO:0007669"/>
    <property type="project" value="UniProtKB-UniRule"/>
</dbReference>
<gene>
    <name evidence="8 10" type="primary">tilS</name>
    <name evidence="10" type="ORF">IAC44_07030</name>
</gene>
<name>A0A9D1HCP7_9FLAO</name>
<dbReference type="Proteomes" id="UP000824161">
    <property type="component" value="Unassembled WGS sequence"/>
</dbReference>
<dbReference type="CDD" id="cd01992">
    <property type="entry name" value="TilS_N"/>
    <property type="match status" value="1"/>
</dbReference>
<dbReference type="SMART" id="SM00977">
    <property type="entry name" value="TilS_C"/>
    <property type="match status" value="1"/>
</dbReference>
<evidence type="ECO:0000256" key="1">
    <source>
        <dbReference type="ARBA" id="ARBA00004496"/>
    </source>
</evidence>
<dbReference type="InterPro" id="IPR012796">
    <property type="entry name" value="Lysidine-tRNA-synth_C"/>
</dbReference>
<comment type="catalytic activity">
    <reaction evidence="7 8">
        <text>cytidine(34) in tRNA(Ile2) + L-lysine + ATP = lysidine(34) in tRNA(Ile2) + AMP + diphosphate + H(+)</text>
        <dbReference type="Rhea" id="RHEA:43744"/>
        <dbReference type="Rhea" id="RHEA-COMP:10625"/>
        <dbReference type="Rhea" id="RHEA-COMP:10670"/>
        <dbReference type="ChEBI" id="CHEBI:15378"/>
        <dbReference type="ChEBI" id="CHEBI:30616"/>
        <dbReference type="ChEBI" id="CHEBI:32551"/>
        <dbReference type="ChEBI" id="CHEBI:33019"/>
        <dbReference type="ChEBI" id="CHEBI:82748"/>
        <dbReference type="ChEBI" id="CHEBI:83665"/>
        <dbReference type="ChEBI" id="CHEBI:456215"/>
        <dbReference type="EC" id="6.3.4.19"/>
    </reaction>
</comment>
<reference evidence="10" key="1">
    <citation type="submission" date="2020-10" db="EMBL/GenBank/DDBJ databases">
        <authorList>
            <person name="Gilroy R."/>
        </authorList>
    </citation>
    <scope>NUCLEOTIDE SEQUENCE</scope>
    <source>
        <strain evidence="10">1383</strain>
    </source>
</reference>
<evidence type="ECO:0000313" key="11">
    <source>
        <dbReference type="Proteomes" id="UP000824161"/>
    </source>
</evidence>
<dbReference type="PANTHER" id="PTHR43033:SF1">
    <property type="entry name" value="TRNA(ILE)-LYSIDINE SYNTHASE-RELATED"/>
    <property type="match status" value="1"/>
</dbReference>
<keyword evidence="3 8" id="KW-0436">Ligase</keyword>
<keyword evidence="5 8" id="KW-0547">Nucleotide-binding</keyword>
<dbReference type="NCBIfam" id="TIGR02433">
    <property type="entry name" value="lysidine_TilS_C"/>
    <property type="match status" value="1"/>
</dbReference>
<dbReference type="InterPro" id="IPR014729">
    <property type="entry name" value="Rossmann-like_a/b/a_fold"/>
</dbReference>
<comment type="domain">
    <text evidence="8">The N-terminal region contains the highly conserved SGGXDS motif, predicted to be a P-loop motif involved in ATP binding.</text>
</comment>
<comment type="subcellular location">
    <subcellularLocation>
        <location evidence="1 8">Cytoplasm</location>
    </subcellularLocation>
</comment>
<dbReference type="NCBIfam" id="TIGR02432">
    <property type="entry name" value="lysidine_TilS_N"/>
    <property type="match status" value="1"/>
</dbReference>
<proteinExistence type="inferred from homology"/>
<dbReference type="Pfam" id="PF01171">
    <property type="entry name" value="ATP_bind_3"/>
    <property type="match status" value="1"/>
</dbReference>
<evidence type="ECO:0000256" key="6">
    <source>
        <dbReference type="ARBA" id="ARBA00022840"/>
    </source>
</evidence>
<evidence type="ECO:0000259" key="9">
    <source>
        <dbReference type="SMART" id="SM00977"/>
    </source>
</evidence>
<evidence type="ECO:0000256" key="4">
    <source>
        <dbReference type="ARBA" id="ARBA00022694"/>
    </source>
</evidence>
<reference evidence="10" key="2">
    <citation type="journal article" date="2021" name="PeerJ">
        <title>Extensive microbial diversity within the chicken gut microbiome revealed by metagenomics and culture.</title>
        <authorList>
            <person name="Gilroy R."/>
            <person name="Ravi A."/>
            <person name="Getino M."/>
            <person name="Pursley I."/>
            <person name="Horton D.L."/>
            <person name="Alikhan N.F."/>
            <person name="Baker D."/>
            <person name="Gharbi K."/>
            <person name="Hall N."/>
            <person name="Watson M."/>
            <person name="Adriaenssens E.M."/>
            <person name="Foster-Nyarko E."/>
            <person name="Jarju S."/>
            <person name="Secka A."/>
            <person name="Antonio M."/>
            <person name="Oren A."/>
            <person name="Chaudhuri R.R."/>
            <person name="La Ragione R."/>
            <person name="Hildebrand F."/>
            <person name="Pallen M.J."/>
        </authorList>
    </citation>
    <scope>NUCLEOTIDE SEQUENCE</scope>
    <source>
        <strain evidence="10">1383</strain>
    </source>
</reference>
<evidence type="ECO:0000313" key="10">
    <source>
        <dbReference type="EMBL" id="HIT98572.1"/>
    </source>
</evidence>
<organism evidence="10 11">
    <name type="scientific">Candidatus Merdimorpha stercoravium</name>
    <dbReference type="NCBI Taxonomy" id="2840863"/>
    <lineage>
        <taxon>Bacteria</taxon>
        <taxon>Pseudomonadati</taxon>
        <taxon>Bacteroidota</taxon>
        <taxon>Flavobacteriia</taxon>
        <taxon>Flavobacteriales</taxon>
        <taxon>Candidatus Merdimorpha</taxon>
    </lineage>
</organism>
<keyword evidence="2 8" id="KW-0963">Cytoplasm</keyword>
<comment type="function">
    <text evidence="8">Ligates lysine onto the cytidine present at position 34 of the AUA codon-specific tRNA(Ile) that contains the anticodon CAU, in an ATP-dependent manner. Cytidine is converted to lysidine, thus changing the amino acid specificity of the tRNA from methionine to isoleucine.</text>
</comment>
<protein>
    <recommendedName>
        <fullName evidence="8">tRNA(Ile)-lysidine synthase</fullName>
        <ecNumber evidence="8">6.3.4.19</ecNumber>
    </recommendedName>
    <alternativeName>
        <fullName evidence="8">tRNA(Ile)-2-lysyl-cytidine synthase</fullName>
    </alternativeName>
    <alternativeName>
        <fullName evidence="8">tRNA(Ile)-lysidine synthetase</fullName>
    </alternativeName>
</protein>
<dbReference type="PANTHER" id="PTHR43033">
    <property type="entry name" value="TRNA(ILE)-LYSIDINE SYNTHASE-RELATED"/>
    <property type="match status" value="1"/>
</dbReference>
<evidence type="ECO:0000256" key="3">
    <source>
        <dbReference type="ARBA" id="ARBA00022598"/>
    </source>
</evidence>
<dbReference type="GO" id="GO:0006400">
    <property type="term" value="P:tRNA modification"/>
    <property type="evidence" value="ECO:0007669"/>
    <property type="project" value="UniProtKB-UniRule"/>
</dbReference>
<evidence type="ECO:0000256" key="5">
    <source>
        <dbReference type="ARBA" id="ARBA00022741"/>
    </source>
</evidence>
<accession>A0A9D1HCP7</accession>
<dbReference type="HAMAP" id="MF_01161">
    <property type="entry name" value="tRNA_Ile_lys_synt"/>
    <property type="match status" value="1"/>
</dbReference>
<keyword evidence="4 8" id="KW-0819">tRNA processing</keyword>
<sequence>MENSLDRRFLEHVREHFPEFFSRGRFLLAFSGGVDSTVLGYLLKKTKVPFVAAHCNFHLRGEESLRDERFAVQQAERWGVELLRESFDTREYALREKCSVEMAARDLRYGWFARLVREFRLAGVITAHHGDDQVETVLLNFTRGSSWEGLAGMRPRNGMVLRPMLPFSREEIERFARQNGWEWVEDSTNASTDYVRNLLRIEVIPLLKRINPSLVHSVGENTAYLQETAGLYAHLVQEKTAWMVSRRGSRDRISIPALRSLGREAGAALYEILKGYGLESRTGDVMRSVVRGHSGAVFAGEDFRLLRDRDFLLVERTGASELGDEVFDIEAGVQRVDFPLRLRLEWSERSAGETFDRGASTACFDADRLAFPLRLRRPRPGDTILPLGMGGRKKKVSKLFKDCKLSLFDKRDAWLLCSADGQVAWAVGLRSSEAFRVNDDTRRVLTVRWEPLG</sequence>
<dbReference type="GO" id="GO:0032267">
    <property type="term" value="F:tRNA(Ile)-lysidine synthase activity"/>
    <property type="evidence" value="ECO:0007669"/>
    <property type="project" value="UniProtKB-EC"/>
</dbReference>
<dbReference type="AlphaFoldDB" id="A0A9D1HCP7"/>
<dbReference type="InterPro" id="IPR012795">
    <property type="entry name" value="tRNA_Ile_lys_synt_N"/>
</dbReference>
<dbReference type="InterPro" id="IPR012094">
    <property type="entry name" value="tRNA_Ile_lys_synt"/>
</dbReference>
<dbReference type="EC" id="6.3.4.19" evidence="8"/>
<dbReference type="GO" id="GO:0005737">
    <property type="term" value="C:cytoplasm"/>
    <property type="evidence" value="ECO:0007669"/>
    <property type="project" value="UniProtKB-SubCell"/>
</dbReference>
<evidence type="ECO:0000256" key="8">
    <source>
        <dbReference type="HAMAP-Rule" id="MF_01161"/>
    </source>
</evidence>
<feature type="domain" description="Lysidine-tRNA(Ile) synthetase C-terminal" evidence="9">
    <location>
        <begin position="373"/>
        <end position="447"/>
    </location>
</feature>
<comment type="caution">
    <text evidence="10">The sequence shown here is derived from an EMBL/GenBank/DDBJ whole genome shotgun (WGS) entry which is preliminary data.</text>
</comment>
<dbReference type="Gene3D" id="3.40.50.620">
    <property type="entry name" value="HUPs"/>
    <property type="match status" value="1"/>
</dbReference>